<dbReference type="Pfam" id="PF21926">
    <property type="entry name" value="FeeM"/>
    <property type="match status" value="1"/>
</dbReference>
<dbReference type="Gene3D" id="3.40.630.30">
    <property type="match status" value="1"/>
</dbReference>
<feature type="region of interest" description="Disordered" evidence="1">
    <location>
        <begin position="252"/>
        <end position="273"/>
    </location>
</feature>
<evidence type="ECO:0000313" key="3">
    <source>
        <dbReference type="EMBL" id="SIQ16143.1"/>
    </source>
</evidence>
<dbReference type="Proteomes" id="UP000186308">
    <property type="component" value="Unassembled WGS sequence"/>
</dbReference>
<dbReference type="EMBL" id="FTNE01000002">
    <property type="protein sequence ID" value="SIQ16143.1"/>
    <property type="molecule type" value="Genomic_DNA"/>
</dbReference>
<comment type="caution">
    <text evidence="3">The sequence shown here is derived from an EMBL/GenBank/DDBJ whole genome shotgun (WGS) entry which is preliminary data.</text>
</comment>
<protein>
    <recommendedName>
        <fullName evidence="2">N-acyl amino acid synthase FeeM catalytic core domain-containing protein</fullName>
    </recommendedName>
</protein>
<reference evidence="3 4" key="1">
    <citation type="submission" date="2017-01" db="EMBL/GenBank/DDBJ databases">
        <authorList>
            <person name="Varghese N."/>
            <person name="Submissions S."/>
        </authorList>
    </citation>
    <scope>NUCLEOTIDE SEQUENCE [LARGE SCALE GENOMIC DNA]</scope>
    <source>
        <strain evidence="3 4">ATCC 35905</strain>
    </source>
</reference>
<accession>A0A8G2FCV8</accession>
<dbReference type="RefSeq" id="WP_139333944.1">
    <property type="nucleotide sequence ID" value="NZ_FTNE01000002.1"/>
</dbReference>
<dbReference type="AlphaFoldDB" id="A0A8G2FCV8"/>
<evidence type="ECO:0000259" key="2">
    <source>
        <dbReference type="Pfam" id="PF21926"/>
    </source>
</evidence>
<name>A0A8G2FCV8_ACIRU</name>
<gene>
    <name evidence="3" type="ORF">SAMN05421828_10259</name>
</gene>
<feature type="domain" description="N-acyl amino acid synthase FeeM catalytic core" evidence="2">
    <location>
        <begin position="39"/>
        <end position="205"/>
    </location>
</feature>
<dbReference type="SUPFAM" id="SSF55729">
    <property type="entry name" value="Acyl-CoA N-acyltransferases (Nat)"/>
    <property type="match status" value="1"/>
</dbReference>
<evidence type="ECO:0000256" key="1">
    <source>
        <dbReference type="SAM" id="MobiDB-lite"/>
    </source>
</evidence>
<keyword evidence="4" id="KW-1185">Reference proteome</keyword>
<dbReference type="InterPro" id="IPR016181">
    <property type="entry name" value="Acyl_CoA_acyltransferase"/>
</dbReference>
<dbReference type="InterPro" id="IPR054597">
    <property type="entry name" value="FeeM_cat"/>
</dbReference>
<evidence type="ECO:0000313" key="4">
    <source>
        <dbReference type="Proteomes" id="UP000186308"/>
    </source>
</evidence>
<feature type="compositionally biased region" description="Polar residues" evidence="1">
    <location>
        <begin position="256"/>
        <end position="266"/>
    </location>
</feature>
<organism evidence="3 4">
    <name type="scientific">Acidiphilium rubrum</name>
    <dbReference type="NCBI Taxonomy" id="526"/>
    <lineage>
        <taxon>Bacteria</taxon>
        <taxon>Pseudomonadati</taxon>
        <taxon>Pseudomonadota</taxon>
        <taxon>Alphaproteobacteria</taxon>
        <taxon>Acetobacterales</taxon>
        <taxon>Acidocellaceae</taxon>
        <taxon>Acidiphilium</taxon>
    </lineage>
</organism>
<sequence>MDGIDFVPRTFGTPQYRVCPEHTDQIEAQLASGSHLKDAAYRIRYEAYNSYGFVPQRQNGIFSDAYDERSNCQTALVFKHGVAAATIRIASYDPESFNTDYHFVQAMEIFETEIKSALGQLRPGGRKPRAVEIGKLARLPGYAKDLDILFALFRAVGYLILNRDVDVVFNAVRSHHMPTYRRFGFRQLEAPRQYPGLTFKTGLMACFRTSYDQARNNLPFLRGISTDDAAYHGLIAGERVPIFGAAAAPISVGHQPGSSDRPSQTPDALHNRA</sequence>
<dbReference type="OrthoDB" id="9812697at2"/>
<proteinExistence type="predicted"/>